<dbReference type="STRING" id="946362.F2TXQ0"/>
<dbReference type="CDD" id="cd00173">
    <property type="entry name" value="SH2"/>
    <property type="match status" value="1"/>
</dbReference>
<dbReference type="PROSITE" id="PS50001">
    <property type="entry name" value="SH2"/>
    <property type="match status" value="1"/>
</dbReference>
<dbReference type="InterPro" id="IPR051184">
    <property type="entry name" value="Tyrosine-phos_adapter"/>
</dbReference>
<accession>F2TXQ0</accession>
<dbReference type="RefSeq" id="XP_004998334.1">
    <property type="nucleotide sequence ID" value="XM_004998277.1"/>
</dbReference>
<keyword evidence="1 2" id="KW-0727">SH2 domain</keyword>
<dbReference type="GO" id="GO:0016477">
    <property type="term" value="P:cell migration"/>
    <property type="evidence" value="ECO:0007669"/>
    <property type="project" value="TreeGrafter"/>
</dbReference>
<protein>
    <recommendedName>
        <fullName evidence="3">SH2 domain-containing protein</fullName>
    </recommendedName>
</protein>
<dbReference type="GO" id="GO:0035591">
    <property type="term" value="F:signaling adaptor activity"/>
    <property type="evidence" value="ECO:0007669"/>
    <property type="project" value="TreeGrafter"/>
</dbReference>
<sequence>MTKGFPGLDALDDDELDTLGSQPWNWGRISRDEAVKELSGKPEGTFLVRMSQSQDDAYSISVVQDGQVRHIRVLSVEGGFCINKADAPCETIADLIAEKQGEKIKSKLQGETTKETVLLRHPHPFPEDDAVVFDGKSFLSK</sequence>
<feature type="domain" description="SH2" evidence="3">
    <location>
        <begin position="24"/>
        <end position="123"/>
    </location>
</feature>
<dbReference type="SUPFAM" id="SSF55550">
    <property type="entry name" value="SH2 domain"/>
    <property type="match status" value="1"/>
</dbReference>
<proteinExistence type="predicted"/>
<dbReference type="GeneID" id="16078929"/>
<dbReference type="GO" id="GO:0007167">
    <property type="term" value="P:enzyme-linked receptor protein signaling pathway"/>
    <property type="evidence" value="ECO:0007669"/>
    <property type="project" value="TreeGrafter"/>
</dbReference>
<dbReference type="AlphaFoldDB" id="F2TXQ0"/>
<dbReference type="PANTHER" id="PTHR19969">
    <property type="entry name" value="SH2-SH3 ADAPTOR PROTEIN-RELATED"/>
    <property type="match status" value="1"/>
</dbReference>
<reference evidence="4" key="1">
    <citation type="submission" date="2009-08" db="EMBL/GenBank/DDBJ databases">
        <title>Annotation of Salpingoeca rosetta.</title>
        <authorList>
            <consortium name="The Broad Institute Genome Sequencing Platform"/>
            <person name="Russ C."/>
            <person name="Cuomo C."/>
            <person name="Burger G."/>
            <person name="Gray M.W."/>
            <person name="Holland P.W.H."/>
            <person name="King N."/>
            <person name="Lang F.B.F."/>
            <person name="Roger A.J."/>
            <person name="Ruiz-Trillo I."/>
            <person name="Young S.K."/>
            <person name="Zeng Q."/>
            <person name="Gargeya S."/>
            <person name="Alvarado L."/>
            <person name="Berlin A."/>
            <person name="Chapman S.B."/>
            <person name="Chen Z."/>
            <person name="Freedman E."/>
            <person name="Gellesch M."/>
            <person name="Goldberg J."/>
            <person name="Griggs A."/>
            <person name="Gujja S."/>
            <person name="Heilman E."/>
            <person name="Heiman D."/>
            <person name="Howarth C."/>
            <person name="Mehta T."/>
            <person name="Neiman D."/>
            <person name="Pearson M."/>
            <person name="Roberts A."/>
            <person name="Saif S."/>
            <person name="Shea T."/>
            <person name="Shenoy N."/>
            <person name="Sisk P."/>
            <person name="Stolte C."/>
            <person name="Sykes S."/>
            <person name="White J."/>
            <person name="Yandava C."/>
            <person name="Haas B."/>
            <person name="Nusbaum C."/>
            <person name="Birren B."/>
        </authorList>
    </citation>
    <scope>NUCLEOTIDE SEQUENCE [LARGE SCALE GENOMIC DNA]</scope>
    <source>
        <strain evidence="4">ATCC 50818</strain>
    </source>
</reference>
<dbReference type="EMBL" id="GL832956">
    <property type="protein sequence ID" value="EGD76159.1"/>
    <property type="molecule type" value="Genomic_DNA"/>
</dbReference>
<evidence type="ECO:0000313" key="4">
    <source>
        <dbReference type="EMBL" id="EGD76159.1"/>
    </source>
</evidence>
<evidence type="ECO:0000313" key="5">
    <source>
        <dbReference type="Proteomes" id="UP000007799"/>
    </source>
</evidence>
<dbReference type="InterPro" id="IPR036860">
    <property type="entry name" value="SH2_dom_sf"/>
</dbReference>
<dbReference type="Pfam" id="PF00017">
    <property type="entry name" value="SH2"/>
    <property type="match status" value="1"/>
</dbReference>
<dbReference type="PRINTS" id="PR00401">
    <property type="entry name" value="SH2DOMAIN"/>
</dbReference>
<organism evidence="5">
    <name type="scientific">Salpingoeca rosetta (strain ATCC 50818 / BSB-021)</name>
    <dbReference type="NCBI Taxonomy" id="946362"/>
    <lineage>
        <taxon>Eukaryota</taxon>
        <taxon>Choanoflagellata</taxon>
        <taxon>Craspedida</taxon>
        <taxon>Salpingoecidae</taxon>
        <taxon>Salpingoeca</taxon>
    </lineage>
</organism>
<dbReference type="Gene3D" id="3.30.505.10">
    <property type="entry name" value="SH2 domain"/>
    <property type="match status" value="1"/>
</dbReference>
<dbReference type="GO" id="GO:0030971">
    <property type="term" value="F:receptor tyrosine kinase binding"/>
    <property type="evidence" value="ECO:0007669"/>
    <property type="project" value="TreeGrafter"/>
</dbReference>
<evidence type="ECO:0000256" key="2">
    <source>
        <dbReference type="PROSITE-ProRule" id="PRU00191"/>
    </source>
</evidence>
<dbReference type="PANTHER" id="PTHR19969:SF5">
    <property type="entry name" value="CRK-LIKE PROTEIN"/>
    <property type="match status" value="1"/>
</dbReference>
<name>F2TXQ0_SALR5</name>
<gene>
    <name evidence="4" type="ORF">PTSG_00866</name>
</gene>
<dbReference type="SMART" id="SM00252">
    <property type="entry name" value="SH2"/>
    <property type="match status" value="1"/>
</dbReference>
<evidence type="ECO:0000259" key="3">
    <source>
        <dbReference type="PROSITE" id="PS50001"/>
    </source>
</evidence>
<dbReference type="OrthoDB" id="5914531at2759"/>
<dbReference type="Proteomes" id="UP000007799">
    <property type="component" value="Unassembled WGS sequence"/>
</dbReference>
<dbReference type="KEGG" id="sre:PTSG_00866"/>
<dbReference type="InParanoid" id="F2TXQ0"/>
<dbReference type="InterPro" id="IPR000980">
    <property type="entry name" value="SH2"/>
</dbReference>
<keyword evidence="5" id="KW-1185">Reference proteome</keyword>
<dbReference type="GO" id="GO:0005737">
    <property type="term" value="C:cytoplasm"/>
    <property type="evidence" value="ECO:0007669"/>
    <property type="project" value="TreeGrafter"/>
</dbReference>
<evidence type="ECO:0000256" key="1">
    <source>
        <dbReference type="ARBA" id="ARBA00022999"/>
    </source>
</evidence>